<proteinExistence type="predicted"/>
<reference evidence="1 2" key="1">
    <citation type="submission" date="2016-11" db="EMBL/GenBank/DDBJ databases">
        <authorList>
            <person name="Varghese N."/>
            <person name="Submissions S."/>
        </authorList>
    </citation>
    <scope>NUCLEOTIDE SEQUENCE [LARGE SCALE GENOMIC DNA]</scope>
    <source>
        <strain evidence="1 2">DSM 29620</strain>
    </source>
</reference>
<dbReference type="RefSeq" id="WP_149787916.1">
    <property type="nucleotide sequence ID" value="NZ_FNIO01000003.1"/>
</dbReference>
<dbReference type="OrthoDB" id="9090824at2"/>
<dbReference type="EMBL" id="FQZZ01000002">
    <property type="protein sequence ID" value="SHJ88550.1"/>
    <property type="molecule type" value="Genomic_DNA"/>
</dbReference>
<name>A0A1H0GI17_9RHOB</name>
<evidence type="ECO:0000313" key="2">
    <source>
        <dbReference type="Proteomes" id="UP000324252"/>
    </source>
</evidence>
<dbReference type="Proteomes" id="UP000324252">
    <property type="component" value="Unassembled WGS sequence"/>
</dbReference>
<gene>
    <name evidence="1" type="ORF">SAMN05444142_102243</name>
</gene>
<organism evidence="1 2">
    <name type="scientific">Lutimaribacter pacificus</name>
    <dbReference type="NCBI Taxonomy" id="391948"/>
    <lineage>
        <taxon>Bacteria</taxon>
        <taxon>Pseudomonadati</taxon>
        <taxon>Pseudomonadota</taxon>
        <taxon>Alphaproteobacteria</taxon>
        <taxon>Rhodobacterales</taxon>
        <taxon>Roseobacteraceae</taxon>
        <taxon>Lutimaribacter</taxon>
    </lineage>
</organism>
<protein>
    <submittedName>
        <fullName evidence="1">Uncharacterized protein</fullName>
    </submittedName>
</protein>
<keyword evidence="2" id="KW-1185">Reference proteome</keyword>
<sequence length="148" mass="16703">MEEYAPGDIVEVKTDKGLAYLQVTHTHASYPPVVRFLTGPHKNRPENVTVLTGSAEGPLAMVPLSGVLRKLNLAHAKVGTAEIPQGERKFPTFRMPVRDKQGEIIYWWFWDGQGLTYSSELTEPQKKLPLREVMSSERFLEQLLVDAK</sequence>
<dbReference type="AlphaFoldDB" id="A0A1H0GI17"/>
<evidence type="ECO:0000313" key="1">
    <source>
        <dbReference type="EMBL" id="SHJ88550.1"/>
    </source>
</evidence>
<accession>A0A1H0GI17</accession>